<dbReference type="SUPFAM" id="SSF55469">
    <property type="entry name" value="FMN-dependent nitroreductase-like"/>
    <property type="match status" value="2"/>
</dbReference>
<proteinExistence type="predicted"/>
<dbReference type="GO" id="GO:0016491">
    <property type="term" value="F:oxidoreductase activity"/>
    <property type="evidence" value="ECO:0007669"/>
    <property type="project" value="InterPro"/>
</dbReference>
<dbReference type="AlphaFoldDB" id="W5W8I2"/>
<dbReference type="Pfam" id="PF00881">
    <property type="entry name" value="Nitroreductase"/>
    <property type="match status" value="1"/>
</dbReference>
<reference evidence="3 4" key="1">
    <citation type="journal article" date="2014" name="BMC Genomics">
        <title>Complete genome sequence of producer of the glycopeptide antibiotic Aculeximycin Kutzneria albida DSM 43870T, a representative of minor genus of Pseudonocardiaceae.</title>
        <authorList>
            <person name="Rebets Y."/>
            <person name="Tokovenko B."/>
            <person name="Lushchyk I."/>
            <person name="Ruckert C."/>
            <person name="Zaburannyi N."/>
            <person name="Bechthold A."/>
            <person name="Kalinowski J."/>
            <person name="Luzhetskyy A."/>
        </authorList>
    </citation>
    <scope>NUCLEOTIDE SEQUENCE [LARGE SCALE GENOMIC DNA]</scope>
    <source>
        <strain evidence="3">DSM 43870</strain>
    </source>
</reference>
<keyword evidence="4" id="KW-1185">Reference proteome</keyword>
<dbReference type="OrthoDB" id="8156917at2"/>
<dbReference type="NCBIfam" id="NF047509">
    <property type="entry name" value="Rv3131_FMN_oxido"/>
    <property type="match status" value="1"/>
</dbReference>
<dbReference type="STRING" id="1449976.KALB_3848"/>
<dbReference type="InterPro" id="IPR029479">
    <property type="entry name" value="Nitroreductase"/>
</dbReference>
<evidence type="ECO:0000313" key="4">
    <source>
        <dbReference type="Proteomes" id="UP000019225"/>
    </source>
</evidence>
<dbReference type="PATRIC" id="fig|1449976.3.peg.3876"/>
<dbReference type="eggNOG" id="COG0778">
    <property type="taxonomic scope" value="Bacteria"/>
</dbReference>
<dbReference type="InterPro" id="IPR050627">
    <property type="entry name" value="Nitroreductase/BluB"/>
</dbReference>
<dbReference type="PANTHER" id="PTHR23026">
    <property type="entry name" value="NADPH NITROREDUCTASE"/>
    <property type="match status" value="1"/>
</dbReference>
<feature type="compositionally biased region" description="Basic and acidic residues" evidence="1">
    <location>
        <begin position="204"/>
        <end position="213"/>
    </location>
</feature>
<dbReference type="InterPro" id="IPR000415">
    <property type="entry name" value="Nitroreductase-like"/>
</dbReference>
<accession>W5W8I2</accession>
<dbReference type="KEGG" id="kal:KALB_3848"/>
<evidence type="ECO:0000313" key="3">
    <source>
        <dbReference type="EMBL" id="AHH97212.1"/>
    </source>
</evidence>
<dbReference type="Gene3D" id="3.40.109.10">
    <property type="entry name" value="NADH Oxidase"/>
    <property type="match status" value="2"/>
</dbReference>
<protein>
    <submittedName>
        <fullName evidence="3">Nitroreductase</fullName>
    </submittedName>
</protein>
<dbReference type="Proteomes" id="UP000019225">
    <property type="component" value="Chromosome"/>
</dbReference>
<name>W5W8I2_9PSEU</name>
<evidence type="ECO:0000259" key="2">
    <source>
        <dbReference type="Pfam" id="PF00881"/>
    </source>
</evidence>
<dbReference type="PANTHER" id="PTHR23026:SF123">
    <property type="entry name" value="NAD(P)H NITROREDUCTASE RV3131-RELATED"/>
    <property type="match status" value="1"/>
</dbReference>
<feature type="region of interest" description="Disordered" evidence="1">
    <location>
        <begin position="195"/>
        <end position="221"/>
    </location>
</feature>
<evidence type="ECO:0000256" key="1">
    <source>
        <dbReference type="SAM" id="MobiDB-lite"/>
    </source>
</evidence>
<dbReference type="HOGENOM" id="CLU_051479_3_0_11"/>
<dbReference type="EMBL" id="CP007155">
    <property type="protein sequence ID" value="AHH97212.1"/>
    <property type="molecule type" value="Genomic_DNA"/>
</dbReference>
<organism evidence="3 4">
    <name type="scientific">Kutzneria albida DSM 43870</name>
    <dbReference type="NCBI Taxonomy" id="1449976"/>
    <lineage>
        <taxon>Bacteria</taxon>
        <taxon>Bacillati</taxon>
        <taxon>Actinomycetota</taxon>
        <taxon>Actinomycetes</taxon>
        <taxon>Pseudonocardiales</taxon>
        <taxon>Pseudonocardiaceae</taxon>
        <taxon>Kutzneria</taxon>
    </lineage>
</organism>
<gene>
    <name evidence="3" type="ORF">KALB_3848</name>
</gene>
<feature type="domain" description="Nitroreductase" evidence="2">
    <location>
        <begin position="123"/>
        <end position="295"/>
    </location>
</feature>
<dbReference type="RefSeq" id="WP_030108154.1">
    <property type="nucleotide sequence ID" value="NZ_CP007155.1"/>
</dbReference>
<sequence length="319" mass="35098">MSSSVPGSLRLTPEEVMTALLAAGRAPSLHNTQPWRFRVLSSRIELHADTRRSLPVTDPHDRELRIACGAALLNLRLAIEALGVESVLTLAPSTREQGLLAVVRHTTRNLATSKALWHFDLIGRRRTCRGPFKDVPVPAEHVLALARAARAERCWLHVVTDPSQRREVLSLVREAHQRQVTDPAYITEMAGLSALNGASGPETQNERTRRDYHGASTRAQPSPREPLLLVLCSYLDDQLGELQAGQAMQRVLLAATELDMRAAFLSQPTEVPELRARLRRAVDPTLTPQVVLHIGYGEPAPPTQRRPVADLVMDTGGAP</sequence>